<evidence type="ECO:0000256" key="4">
    <source>
        <dbReference type="ARBA" id="ARBA00022980"/>
    </source>
</evidence>
<protein>
    <recommendedName>
        <fullName evidence="6 8">Large ribosomal subunit protein uL24</fullName>
    </recommendedName>
</protein>
<dbReference type="InterPro" id="IPR008991">
    <property type="entry name" value="Translation_prot_SH3-like_sf"/>
</dbReference>
<dbReference type="PROSITE" id="PS01108">
    <property type="entry name" value="RIBOSOMAL_L24"/>
    <property type="match status" value="1"/>
</dbReference>
<comment type="caution">
    <text evidence="11">The sequence shown here is derived from an EMBL/GenBank/DDBJ whole genome shotgun (WGS) entry which is preliminary data.</text>
</comment>
<evidence type="ECO:0000256" key="8">
    <source>
        <dbReference type="HAMAP-Rule" id="MF_01326"/>
    </source>
</evidence>
<dbReference type="Gene3D" id="2.30.30.30">
    <property type="match status" value="1"/>
</dbReference>
<keyword evidence="4 8" id="KW-0689">Ribosomal protein</keyword>
<dbReference type="InterPro" id="IPR005825">
    <property type="entry name" value="Ribosomal_uL24_CS"/>
</dbReference>
<feature type="domain" description="KOW" evidence="10">
    <location>
        <begin position="2"/>
        <end position="29"/>
    </location>
</feature>
<evidence type="ECO:0000256" key="2">
    <source>
        <dbReference type="ARBA" id="ARBA00022730"/>
    </source>
</evidence>
<dbReference type="InterPro" id="IPR014722">
    <property type="entry name" value="Rib_uL2_dom2"/>
</dbReference>
<accession>A0A838ZSW3</accession>
<dbReference type="InterPro" id="IPR005824">
    <property type="entry name" value="KOW"/>
</dbReference>
<keyword evidence="2 8" id="KW-0699">rRNA-binding</keyword>
<dbReference type="FunFam" id="2.30.30.30:FF:000004">
    <property type="entry name" value="50S ribosomal protein L24"/>
    <property type="match status" value="1"/>
</dbReference>
<dbReference type="Proteomes" id="UP000552241">
    <property type="component" value="Unassembled WGS sequence"/>
</dbReference>
<dbReference type="SMART" id="SM00739">
    <property type="entry name" value="KOW"/>
    <property type="match status" value="1"/>
</dbReference>
<evidence type="ECO:0000256" key="5">
    <source>
        <dbReference type="ARBA" id="ARBA00023274"/>
    </source>
</evidence>
<dbReference type="GO" id="GO:0003735">
    <property type="term" value="F:structural constituent of ribosome"/>
    <property type="evidence" value="ECO:0007669"/>
    <property type="project" value="InterPro"/>
</dbReference>
<keyword evidence="12" id="KW-1185">Reference proteome</keyword>
<dbReference type="GO" id="GO:0019843">
    <property type="term" value="F:rRNA binding"/>
    <property type="evidence" value="ECO:0007669"/>
    <property type="project" value="UniProtKB-UniRule"/>
</dbReference>
<dbReference type="Pfam" id="PF00467">
    <property type="entry name" value="KOW"/>
    <property type="match status" value="1"/>
</dbReference>
<keyword evidence="5 8" id="KW-0687">Ribonucleoprotein</keyword>
<evidence type="ECO:0000313" key="11">
    <source>
        <dbReference type="EMBL" id="MBA5630053.1"/>
    </source>
</evidence>
<dbReference type="SUPFAM" id="SSF50104">
    <property type="entry name" value="Translation proteins SH3-like domain"/>
    <property type="match status" value="1"/>
</dbReference>
<comment type="function">
    <text evidence="8">One of two assembly initiator proteins, it binds directly to the 5'-end of the 23S rRNA, where it nucleates assembly of the 50S subunit.</text>
</comment>
<dbReference type="HAMAP" id="MF_01326_B">
    <property type="entry name" value="Ribosomal_uL24_B"/>
    <property type="match status" value="1"/>
</dbReference>
<evidence type="ECO:0000313" key="12">
    <source>
        <dbReference type="Proteomes" id="UP000552241"/>
    </source>
</evidence>
<reference evidence="11 12" key="1">
    <citation type="submission" date="2020-07" db="EMBL/GenBank/DDBJ databases">
        <title>Moheibacter lacus sp. nov., a member of the family Flavobacteriaceae isolated from freshwater lake sediment.</title>
        <authorList>
            <person name="Liu Y."/>
        </authorList>
    </citation>
    <scope>NUCLEOTIDE SEQUENCE [LARGE SCALE GENOMIC DNA]</scope>
    <source>
        <strain evidence="11 12">BDHS18</strain>
    </source>
</reference>
<dbReference type="GO" id="GO:1990904">
    <property type="term" value="C:ribonucleoprotein complex"/>
    <property type="evidence" value="ECO:0007669"/>
    <property type="project" value="UniProtKB-KW"/>
</dbReference>
<evidence type="ECO:0000256" key="6">
    <source>
        <dbReference type="ARBA" id="ARBA00035206"/>
    </source>
</evidence>
<organism evidence="11 12">
    <name type="scientific">Moheibacter lacus</name>
    <dbReference type="NCBI Taxonomy" id="2745851"/>
    <lineage>
        <taxon>Bacteria</taxon>
        <taxon>Pseudomonadati</taxon>
        <taxon>Bacteroidota</taxon>
        <taxon>Flavobacteriia</taxon>
        <taxon>Flavobacteriales</taxon>
        <taxon>Weeksellaceae</taxon>
        <taxon>Moheibacter</taxon>
    </lineage>
</organism>
<evidence type="ECO:0000256" key="3">
    <source>
        <dbReference type="ARBA" id="ARBA00022884"/>
    </source>
</evidence>
<dbReference type="Pfam" id="PF17136">
    <property type="entry name" value="ribosomal_L24"/>
    <property type="match status" value="1"/>
</dbReference>
<dbReference type="PANTHER" id="PTHR12903">
    <property type="entry name" value="MITOCHONDRIAL RIBOSOMAL PROTEIN L24"/>
    <property type="match status" value="1"/>
</dbReference>
<dbReference type="InterPro" id="IPR057264">
    <property type="entry name" value="Ribosomal_uL24_C"/>
</dbReference>
<evidence type="ECO:0000256" key="1">
    <source>
        <dbReference type="ARBA" id="ARBA00010618"/>
    </source>
</evidence>
<dbReference type="GO" id="GO:0006412">
    <property type="term" value="P:translation"/>
    <property type="evidence" value="ECO:0007669"/>
    <property type="project" value="UniProtKB-UniRule"/>
</dbReference>
<gene>
    <name evidence="8 11" type="primary">rplX</name>
    <name evidence="11" type="ORF">HU137_09745</name>
</gene>
<comment type="function">
    <text evidence="7 8">One of the proteins that surrounds the polypeptide exit tunnel on the outside of the subunit.</text>
</comment>
<comment type="similarity">
    <text evidence="1 8 9">Belongs to the universal ribosomal protein uL24 family.</text>
</comment>
<dbReference type="AlphaFoldDB" id="A0A838ZSW3"/>
<dbReference type="GO" id="GO:0005840">
    <property type="term" value="C:ribosome"/>
    <property type="evidence" value="ECO:0007669"/>
    <property type="project" value="UniProtKB-KW"/>
</dbReference>
<sequence length="100" mass="10673">MKIKKGDKVVVLSGSSKGTKGSVLKVYPEKGKAIVEGVNKIKKHTKPNAENPQGGIVETEAPIYVSKLALVDSNGKPTKVGYEVKDGKKVRIAKKTGKEI</sequence>
<proteinExistence type="inferred from homology"/>
<dbReference type="InterPro" id="IPR003256">
    <property type="entry name" value="Ribosomal_uL24"/>
</dbReference>
<evidence type="ECO:0000256" key="9">
    <source>
        <dbReference type="RuleBase" id="RU003477"/>
    </source>
</evidence>
<dbReference type="EMBL" id="JACDZE010000003">
    <property type="protein sequence ID" value="MBA5630053.1"/>
    <property type="molecule type" value="Genomic_DNA"/>
</dbReference>
<dbReference type="CDD" id="cd06089">
    <property type="entry name" value="KOW_RPL26"/>
    <property type="match status" value="1"/>
</dbReference>
<name>A0A838ZSW3_9FLAO</name>
<comment type="subunit">
    <text evidence="8">Part of the 50S ribosomal subunit.</text>
</comment>
<keyword evidence="3 8" id="KW-0694">RNA-binding</keyword>
<dbReference type="InterPro" id="IPR041988">
    <property type="entry name" value="Ribosomal_uL24_KOW"/>
</dbReference>
<evidence type="ECO:0000259" key="10">
    <source>
        <dbReference type="SMART" id="SM00739"/>
    </source>
</evidence>
<dbReference type="NCBIfam" id="TIGR01079">
    <property type="entry name" value="rplX_bact"/>
    <property type="match status" value="1"/>
</dbReference>
<evidence type="ECO:0000256" key="7">
    <source>
        <dbReference type="ARBA" id="ARBA00058688"/>
    </source>
</evidence>